<sequence length="170" mass="19051">MAAVIHKQRLLGSLDEIPEAYKQKFRTKSLALPTSIFPLLTLALCFCLCNLIPFILCGIELIKPRRSNHSKTIIFVVHKTITSKCELIYPYCINVKTTIISHDLKNSISIFVLKALSISINMRSSSEACQKSSNNILPATKIRSTVDRSNDRMGPDLLDTHPFLSLYSLA</sequence>
<accession>A0A1I7WWK9</accession>
<keyword evidence="1" id="KW-0812">Transmembrane</keyword>
<protein>
    <submittedName>
        <fullName evidence="3">G_PROTEIN_RECEP_F1_2 domain-containing protein</fullName>
    </submittedName>
</protein>
<dbReference type="Proteomes" id="UP000095283">
    <property type="component" value="Unplaced"/>
</dbReference>
<keyword evidence="1" id="KW-1133">Transmembrane helix</keyword>
<reference evidence="3" key="1">
    <citation type="submission" date="2016-11" db="UniProtKB">
        <authorList>
            <consortium name="WormBaseParasite"/>
        </authorList>
    </citation>
    <scope>IDENTIFICATION</scope>
</reference>
<feature type="transmembrane region" description="Helical" evidence="1">
    <location>
        <begin position="36"/>
        <end position="62"/>
    </location>
</feature>
<organism evidence="2 3">
    <name type="scientific">Heterorhabditis bacteriophora</name>
    <name type="common">Entomopathogenic nematode worm</name>
    <dbReference type="NCBI Taxonomy" id="37862"/>
    <lineage>
        <taxon>Eukaryota</taxon>
        <taxon>Metazoa</taxon>
        <taxon>Ecdysozoa</taxon>
        <taxon>Nematoda</taxon>
        <taxon>Chromadorea</taxon>
        <taxon>Rhabditida</taxon>
        <taxon>Rhabditina</taxon>
        <taxon>Rhabditomorpha</taxon>
        <taxon>Strongyloidea</taxon>
        <taxon>Heterorhabditidae</taxon>
        <taxon>Heterorhabditis</taxon>
    </lineage>
</organism>
<name>A0A1I7WWK9_HETBA</name>
<proteinExistence type="predicted"/>
<evidence type="ECO:0000256" key="1">
    <source>
        <dbReference type="SAM" id="Phobius"/>
    </source>
</evidence>
<evidence type="ECO:0000313" key="2">
    <source>
        <dbReference type="Proteomes" id="UP000095283"/>
    </source>
</evidence>
<keyword evidence="2" id="KW-1185">Reference proteome</keyword>
<evidence type="ECO:0000313" key="3">
    <source>
        <dbReference type="WBParaSite" id="Hba_09584"/>
    </source>
</evidence>
<dbReference type="WBParaSite" id="Hba_09584">
    <property type="protein sequence ID" value="Hba_09584"/>
    <property type="gene ID" value="Hba_09584"/>
</dbReference>
<dbReference type="AlphaFoldDB" id="A0A1I7WWK9"/>
<keyword evidence="1" id="KW-0472">Membrane</keyword>